<evidence type="ECO:0000313" key="2">
    <source>
        <dbReference type="EMBL" id="MEQ2170146.1"/>
    </source>
</evidence>
<evidence type="ECO:0000313" key="3">
    <source>
        <dbReference type="Proteomes" id="UP001476798"/>
    </source>
</evidence>
<feature type="transmembrane region" description="Helical" evidence="1">
    <location>
        <begin position="131"/>
        <end position="156"/>
    </location>
</feature>
<keyword evidence="1" id="KW-0472">Membrane</keyword>
<keyword evidence="1" id="KW-1133">Transmembrane helix</keyword>
<reference evidence="2 3" key="1">
    <citation type="submission" date="2021-06" db="EMBL/GenBank/DDBJ databases">
        <authorList>
            <person name="Palmer J.M."/>
        </authorList>
    </citation>
    <scope>NUCLEOTIDE SEQUENCE [LARGE SCALE GENOMIC DNA]</scope>
    <source>
        <strain evidence="2 3">GA_2019</strain>
        <tissue evidence="2">Muscle</tissue>
    </source>
</reference>
<accession>A0ABV0NFH2</accession>
<organism evidence="2 3">
    <name type="scientific">Goodea atripinnis</name>
    <dbReference type="NCBI Taxonomy" id="208336"/>
    <lineage>
        <taxon>Eukaryota</taxon>
        <taxon>Metazoa</taxon>
        <taxon>Chordata</taxon>
        <taxon>Craniata</taxon>
        <taxon>Vertebrata</taxon>
        <taxon>Euteleostomi</taxon>
        <taxon>Actinopterygii</taxon>
        <taxon>Neopterygii</taxon>
        <taxon>Teleostei</taxon>
        <taxon>Neoteleostei</taxon>
        <taxon>Acanthomorphata</taxon>
        <taxon>Ovalentaria</taxon>
        <taxon>Atherinomorphae</taxon>
        <taxon>Cyprinodontiformes</taxon>
        <taxon>Goodeidae</taxon>
        <taxon>Goodea</taxon>
    </lineage>
</organism>
<sequence>MVYKQPSEALSLLRSGKLSHYNLDFSPPSYAKQLSLGATLEPPELHDYASMFSSLFTEISQTSSSETGFFLYSQDLEIITETATRGCRFVLYSSTTYEQYTKEGSMNSSHSHFQVIFLLLQIGSNLKRCRILLSLFFLFFCFFCVGDSDCFFPFFLMHFEVQWLNPVFFIIYY</sequence>
<gene>
    <name evidence="2" type="ORF">GOODEAATRI_032338</name>
</gene>
<evidence type="ECO:0000256" key="1">
    <source>
        <dbReference type="SAM" id="Phobius"/>
    </source>
</evidence>
<keyword evidence="1" id="KW-0812">Transmembrane</keyword>
<dbReference type="Proteomes" id="UP001476798">
    <property type="component" value="Unassembled WGS sequence"/>
</dbReference>
<dbReference type="EMBL" id="JAHRIO010035952">
    <property type="protein sequence ID" value="MEQ2170146.1"/>
    <property type="molecule type" value="Genomic_DNA"/>
</dbReference>
<proteinExistence type="predicted"/>
<name>A0ABV0NFH2_9TELE</name>
<protein>
    <submittedName>
        <fullName evidence="2">Uncharacterized protein</fullName>
    </submittedName>
</protein>
<keyword evidence="3" id="KW-1185">Reference proteome</keyword>
<comment type="caution">
    <text evidence="2">The sequence shown here is derived from an EMBL/GenBank/DDBJ whole genome shotgun (WGS) entry which is preliminary data.</text>
</comment>